<evidence type="ECO:0000256" key="4">
    <source>
        <dbReference type="ARBA" id="ARBA00022692"/>
    </source>
</evidence>
<dbReference type="EMBL" id="JACCBW010000002">
    <property type="protein sequence ID" value="NYE37080.1"/>
    <property type="molecule type" value="Genomic_DNA"/>
</dbReference>
<comment type="caution">
    <text evidence="13">The sequence shown here is derived from an EMBL/GenBank/DDBJ whole genome shotgun (WGS) entry which is preliminary data.</text>
</comment>
<evidence type="ECO:0000256" key="2">
    <source>
        <dbReference type="ARBA" id="ARBA00004236"/>
    </source>
</evidence>
<dbReference type="GO" id="GO:0016989">
    <property type="term" value="F:sigma factor antagonist activity"/>
    <property type="evidence" value="ECO:0007669"/>
    <property type="project" value="TreeGrafter"/>
</dbReference>
<evidence type="ECO:0000256" key="1">
    <source>
        <dbReference type="ARBA" id="ARBA00004167"/>
    </source>
</evidence>
<evidence type="ECO:0000313" key="14">
    <source>
        <dbReference type="Proteomes" id="UP000549911"/>
    </source>
</evidence>
<dbReference type="Proteomes" id="UP000549911">
    <property type="component" value="Unassembled WGS sequence"/>
</dbReference>
<evidence type="ECO:0000313" key="13">
    <source>
        <dbReference type="EMBL" id="NYE37080.1"/>
    </source>
</evidence>
<dbReference type="AlphaFoldDB" id="A0A7Y9H399"/>
<dbReference type="PANTHER" id="PTHR37461:SF1">
    <property type="entry name" value="ANTI-SIGMA-K FACTOR RSKA"/>
    <property type="match status" value="1"/>
</dbReference>
<evidence type="ECO:0000256" key="10">
    <source>
        <dbReference type="ARBA" id="ARBA00030803"/>
    </source>
</evidence>
<dbReference type="Gene3D" id="1.10.10.1320">
    <property type="entry name" value="Anti-sigma factor, zinc-finger domain"/>
    <property type="match status" value="1"/>
</dbReference>
<sequence length="240" mass="24899">MSHAEPDQLAGLALDPDDASEAVREHAQTCPECAALVAAFTGTRRRAGADALVAPPAHVRDRVLADVRAPAPPTAPPPVVVRERRGVPAWLAAVAAALALVAGIGLGRIGTGETPAPEASDPTPVETDDGGEVVAATALTALDSDAERGEASVTDRDDVITLRVRARDLGDEDGFHEVWLINVDGKRMVGVGILADGDDGEFKVPRHLIDDGYRIVDISVEPDDGDPTHSGVSLARGELA</sequence>
<evidence type="ECO:0000256" key="5">
    <source>
        <dbReference type="ARBA" id="ARBA00022989"/>
    </source>
</evidence>
<organism evidence="13 14">
    <name type="scientific">Nocardioides cavernae</name>
    <dbReference type="NCBI Taxonomy" id="1921566"/>
    <lineage>
        <taxon>Bacteria</taxon>
        <taxon>Bacillati</taxon>
        <taxon>Actinomycetota</taxon>
        <taxon>Actinomycetes</taxon>
        <taxon>Propionibacteriales</taxon>
        <taxon>Nocardioidaceae</taxon>
        <taxon>Nocardioides</taxon>
    </lineage>
</organism>
<dbReference type="InterPro" id="IPR018764">
    <property type="entry name" value="RskA_C"/>
</dbReference>
<dbReference type="GO" id="GO:0006417">
    <property type="term" value="P:regulation of translation"/>
    <property type="evidence" value="ECO:0007669"/>
    <property type="project" value="TreeGrafter"/>
</dbReference>
<keyword evidence="7" id="KW-0472">Membrane</keyword>
<evidence type="ECO:0000256" key="7">
    <source>
        <dbReference type="ARBA" id="ARBA00023136"/>
    </source>
</evidence>
<dbReference type="PANTHER" id="PTHR37461">
    <property type="entry name" value="ANTI-SIGMA-K FACTOR RSKA"/>
    <property type="match status" value="1"/>
</dbReference>
<gene>
    <name evidence="13" type="ORF">F4692_002213</name>
</gene>
<dbReference type="GO" id="GO:0005886">
    <property type="term" value="C:plasma membrane"/>
    <property type="evidence" value="ECO:0007669"/>
    <property type="project" value="UniProtKB-SubCell"/>
</dbReference>
<reference evidence="13 14" key="2">
    <citation type="submission" date="2020-08" db="EMBL/GenBank/DDBJ databases">
        <title>The Agave Microbiome: Exploring the role of microbial communities in plant adaptations to desert environments.</title>
        <authorList>
            <person name="Partida-Martinez L.P."/>
        </authorList>
    </citation>
    <scope>NUCLEOTIDE SEQUENCE [LARGE SCALE GENOMIC DNA]</scope>
    <source>
        <strain evidence="13 14">AT2.17</strain>
    </source>
</reference>
<evidence type="ECO:0000256" key="3">
    <source>
        <dbReference type="ARBA" id="ARBA00022475"/>
    </source>
</evidence>
<keyword evidence="6" id="KW-0805">Transcription regulation</keyword>
<reference evidence="13 14" key="1">
    <citation type="submission" date="2020-07" db="EMBL/GenBank/DDBJ databases">
        <authorList>
            <person name="Partida-Martinez L."/>
            <person name="Huntemann M."/>
            <person name="Clum A."/>
            <person name="Wang J."/>
            <person name="Palaniappan K."/>
            <person name="Ritter S."/>
            <person name="Chen I.-M."/>
            <person name="Stamatis D."/>
            <person name="Reddy T."/>
            <person name="O'Malley R."/>
            <person name="Daum C."/>
            <person name="Shapiro N."/>
            <person name="Ivanova N."/>
            <person name="Kyrpides N."/>
            <person name="Woyke T."/>
        </authorList>
    </citation>
    <scope>NUCLEOTIDE SEQUENCE [LARGE SCALE GENOMIC DNA]</scope>
    <source>
        <strain evidence="13 14">AT2.17</strain>
    </source>
</reference>
<keyword evidence="14" id="KW-1185">Reference proteome</keyword>
<keyword evidence="5" id="KW-1133">Transmembrane helix</keyword>
<feature type="domain" description="Anti-sigma K factor RskA C-terminal" evidence="12">
    <location>
        <begin position="91"/>
        <end position="231"/>
    </location>
</feature>
<evidence type="ECO:0000256" key="8">
    <source>
        <dbReference type="ARBA" id="ARBA00023163"/>
    </source>
</evidence>
<keyword evidence="8" id="KW-0804">Transcription</keyword>
<evidence type="ECO:0000256" key="11">
    <source>
        <dbReference type="SAM" id="MobiDB-lite"/>
    </source>
</evidence>
<feature type="region of interest" description="Disordered" evidence="11">
    <location>
        <begin position="220"/>
        <end position="240"/>
    </location>
</feature>
<evidence type="ECO:0000256" key="9">
    <source>
        <dbReference type="ARBA" id="ARBA00029829"/>
    </source>
</evidence>
<dbReference type="RefSeq" id="WP_179619676.1">
    <property type="nucleotide sequence ID" value="NZ_JACCBW010000002.1"/>
</dbReference>
<protein>
    <recommendedName>
        <fullName evidence="10">Regulator of SigK</fullName>
    </recommendedName>
    <alternativeName>
        <fullName evidence="9">Sigma-K anti-sigma factor RskA</fullName>
    </alternativeName>
</protein>
<evidence type="ECO:0000256" key="6">
    <source>
        <dbReference type="ARBA" id="ARBA00023015"/>
    </source>
</evidence>
<accession>A0A7Y9H399</accession>
<keyword evidence="4" id="KW-0812">Transmembrane</keyword>
<dbReference type="InterPro" id="IPR051474">
    <property type="entry name" value="Anti-sigma-K/W_factor"/>
</dbReference>
<evidence type="ECO:0000259" key="12">
    <source>
        <dbReference type="Pfam" id="PF10099"/>
    </source>
</evidence>
<keyword evidence="3" id="KW-1003">Cell membrane</keyword>
<comment type="subcellular location">
    <subcellularLocation>
        <location evidence="2">Cell membrane</location>
    </subcellularLocation>
    <subcellularLocation>
        <location evidence="1">Membrane</location>
        <topology evidence="1">Single-pass membrane protein</topology>
    </subcellularLocation>
</comment>
<dbReference type="Pfam" id="PF10099">
    <property type="entry name" value="RskA_C"/>
    <property type="match status" value="1"/>
</dbReference>
<proteinExistence type="predicted"/>
<dbReference type="InterPro" id="IPR041916">
    <property type="entry name" value="Anti_sigma_zinc_sf"/>
</dbReference>
<name>A0A7Y9H399_9ACTN</name>